<dbReference type="GO" id="GO:0005743">
    <property type="term" value="C:mitochondrial inner membrane"/>
    <property type="evidence" value="ECO:0007669"/>
    <property type="project" value="UniProtKB-SubCell"/>
</dbReference>
<dbReference type="OrthoDB" id="6773096at2759"/>
<name>A0A653DD97_CALMS</name>
<keyword evidence="4" id="KW-0999">Mitochondrion inner membrane</keyword>
<reference evidence="10 11" key="1">
    <citation type="submission" date="2019-01" db="EMBL/GenBank/DDBJ databases">
        <authorList>
            <person name="Sayadi A."/>
        </authorList>
    </citation>
    <scope>NUCLEOTIDE SEQUENCE [LARGE SCALE GENOMIC DNA]</scope>
</reference>
<dbReference type="AlphaFoldDB" id="A0A653DD97"/>
<evidence type="ECO:0000313" key="11">
    <source>
        <dbReference type="Proteomes" id="UP000410492"/>
    </source>
</evidence>
<dbReference type="PANTHER" id="PTHR10707">
    <property type="entry name" value="CYTOCHROME C OXIDASE SUBUNIT IV"/>
    <property type="match status" value="1"/>
</dbReference>
<protein>
    <recommendedName>
        <fullName evidence="12">Cytochrome c oxidase subunit 4</fullName>
    </recommendedName>
</protein>
<evidence type="ECO:0000256" key="5">
    <source>
        <dbReference type="ARBA" id="ARBA00022946"/>
    </source>
</evidence>
<sequence>MDTIGGNGRNTGRLGLRAIRHVPKMPSAGISCHEQLQRTLIGKREIVGFGFNGEPSYVDRADFPMPAIRWKEPTSDVQALREKEKGDWKNLSVEEKRLCIEPPSVKLLLNSKHLQENGSH</sequence>
<dbReference type="InterPro" id="IPR004203">
    <property type="entry name" value="Cyt_c_oxidase_su4_fam"/>
</dbReference>
<comment type="similarity">
    <text evidence="2">Belongs to the cytochrome c oxidase IV family.</text>
</comment>
<keyword evidence="9" id="KW-0472">Membrane</keyword>
<keyword evidence="6" id="KW-1133">Transmembrane helix</keyword>
<keyword evidence="5" id="KW-0809">Transit peptide</keyword>
<evidence type="ECO:0000256" key="2">
    <source>
        <dbReference type="ARBA" id="ARBA00008135"/>
    </source>
</evidence>
<accession>A0A653DD97</accession>
<dbReference type="Pfam" id="PF02936">
    <property type="entry name" value="COX4"/>
    <property type="match status" value="1"/>
</dbReference>
<dbReference type="SUPFAM" id="SSF81406">
    <property type="entry name" value="Mitochondrial cytochrome c oxidase subunit IV"/>
    <property type="match status" value="1"/>
</dbReference>
<keyword evidence="11" id="KW-1185">Reference proteome</keyword>
<evidence type="ECO:0000256" key="9">
    <source>
        <dbReference type="ARBA" id="ARBA00023136"/>
    </source>
</evidence>
<dbReference type="Proteomes" id="UP000410492">
    <property type="component" value="Unassembled WGS sequence"/>
</dbReference>
<dbReference type="GO" id="GO:0006123">
    <property type="term" value="P:mitochondrial electron transport, cytochrome c to oxygen"/>
    <property type="evidence" value="ECO:0007669"/>
    <property type="project" value="InterPro"/>
</dbReference>
<gene>
    <name evidence="10" type="ORF">CALMAC_LOCUS16459</name>
</gene>
<evidence type="ECO:0000256" key="3">
    <source>
        <dbReference type="ARBA" id="ARBA00022692"/>
    </source>
</evidence>
<comment type="subcellular location">
    <subcellularLocation>
        <location evidence="1">Mitochondrion inner membrane</location>
        <topology evidence="1">Single-pass membrane protein</topology>
    </subcellularLocation>
</comment>
<evidence type="ECO:0000313" key="10">
    <source>
        <dbReference type="EMBL" id="VEN57973.1"/>
    </source>
</evidence>
<dbReference type="InterPro" id="IPR036639">
    <property type="entry name" value="Cyt_c_oxidase_su4_sf"/>
</dbReference>
<evidence type="ECO:0000256" key="1">
    <source>
        <dbReference type="ARBA" id="ARBA00004434"/>
    </source>
</evidence>
<organism evidence="10 11">
    <name type="scientific">Callosobruchus maculatus</name>
    <name type="common">Southern cowpea weevil</name>
    <name type="synonym">Pulse bruchid</name>
    <dbReference type="NCBI Taxonomy" id="64391"/>
    <lineage>
        <taxon>Eukaryota</taxon>
        <taxon>Metazoa</taxon>
        <taxon>Ecdysozoa</taxon>
        <taxon>Arthropoda</taxon>
        <taxon>Hexapoda</taxon>
        <taxon>Insecta</taxon>
        <taxon>Pterygota</taxon>
        <taxon>Neoptera</taxon>
        <taxon>Endopterygota</taxon>
        <taxon>Coleoptera</taxon>
        <taxon>Polyphaga</taxon>
        <taxon>Cucujiformia</taxon>
        <taxon>Chrysomeloidea</taxon>
        <taxon>Chrysomelidae</taxon>
        <taxon>Bruchinae</taxon>
        <taxon>Bruchini</taxon>
        <taxon>Callosobruchus</taxon>
    </lineage>
</organism>
<dbReference type="EMBL" id="CAACVG010011395">
    <property type="protein sequence ID" value="VEN57973.1"/>
    <property type="molecule type" value="Genomic_DNA"/>
</dbReference>
<dbReference type="GO" id="GO:0045277">
    <property type="term" value="C:respiratory chain complex IV"/>
    <property type="evidence" value="ECO:0007669"/>
    <property type="project" value="InterPro"/>
</dbReference>
<keyword evidence="8" id="KW-0496">Mitochondrion</keyword>
<proteinExistence type="inferred from homology"/>
<keyword evidence="7" id="KW-0560">Oxidoreductase</keyword>
<dbReference type="GO" id="GO:0016491">
    <property type="term" value="F:oxidoreductase activity"/>
    <property type="evidence" value="ECO:0007669"/>
    <property type="project" value="UniProtKB-KW"/>
</dbReference>
<dbReference type="Gene3D" id="1.10.442.10">
    <property type="entry name" value="Cytochrome c oxidase subunit IV"/>
    <property type="match status" value="1"/>
</dbReference>
<keyword evidence="3" id="KW-0812">Transmembrane</keyword>
<evidence type="ECO:0000256" key="6">
    <source>
        <dbReference type="ARBA" id="ARBA00022989"/>
    </source>
</evidence>
<evidence type="ECO:0000256" key="8">
    <source>
        <dbReference type="ARBA" id="ARBA00023128"/>
    </source>
</evidence>
<evidence type="ECO:0000256" key="4">
    <source>
        <dbReference type="ARBA" id="ARBA00022792"/>
    </source>
</evidence>
<evidence type="ECO:0000256" key="7">
    <source>
        <dbReference type="ARBA" id="ARBA00023002"/>
    </source>
</evidence>
<evidence type="ECO:0008006" key="12">
    <source>
        <dbReference type="Google" id="ProtNLM"/>
    </source>
</evidence>
<dbReference type="PANTHER" id="PTHR10707:SF10">
    <property type="entry name" value="CYTOCHROME C OXIDASE SUBUNIT 4"/>
    <property type="match status" value="1"/>
</dbReference>